<dbReference type="GO" id="GO:0016747">
    <property type="term" value="F:acyltransferase activity, transferring groups other than amino-acyl groups"/>
    <property type="evidence" value="ECO:0007669"/>
    <property type="project" value="InterPro"/>
</dbReference>
<dbReference type="PROSITE" id="PS00012">
    <property type="entry name" value="PHOSPHOPANTETHEINE"/>
    <property type="match status" value="1"/>
</dbReference>
<gene>
    <name evidence="5" type="ORF">CLHUN_03770</name>
</gene>
<sequence>MELWIERNSARGLPEESRRLSLVVSSTFTAEPIGEYIDFWCKTFNQAAVITFAPYNQVFQELLDTSSLISNNIGANILLIRFEDWIRSDIEKDELKLQKLYKNYQELLKIICSIKKPIPFFIGVFPVSTHLRLSERVTGYLEEMNAQWKRDLKSIENVYLVDFYEAFDLYSLTEVFDSTGDKAGHMPFSDEFIAVMGTMIARRIFAWKRQIFKLIVMDCDNTLWKGICGEDSPEEIDITEPCLELQRLMLQKYNEGMLLALCSRNNERDVWNIFDNNPKMLLKKEHFAAYRINWQAKSQNIIELAEELKLGTDSFIFMDDSPYECTEVIQNCPQVLTLLLPENHDMIKIFLRHVWAFDKLKITHEDMIRNQTYAAERERYLFKGKNTSLEDFLSGLDVRMSVRPVEKQHVARVSQLTQRTNQFNLSTIRRTEKEINELLELQAASCRLIEVADRFGEYGIVGVVVTEERGRRLIIETLLLSCRVLGKCIEDAVLTELARYCTEKGITEMEATYSPTEKNKPVLNFLEKTGWSEIESTRDYTKYLIEIDKVPRQAGFVKYCSGSGLTQASKADGHMKPAGVLFSNPIGADVRRRNEKSPDFFDLKFSMPDWEHLLHKEYIYPLKYCRVEELLELTTNKCCKTGTQIPEQGEDLMLRQKLGNLVFGNLQGAKVPEELDDDLKLTDMGINSISFIKLIVGIEKAFAVKIGNEDLDFYKYPTFGALVSYVEERTGNGRVNADKLNRW</sequence>
<dbReference type="OrthoDB" id="323926at2"/>
<dbReference type="Gene3D" id="3.40.630.30">
    <property type="match status" value="1"/>
</dbReference>
<dbReference type="SUPFAM" id="SSF56784">
    <property type="entry name" value="HAD-like"/>
    <property type="match status" value="1"/>
</dbReference>
<dbReference type="PROSITE" id="PS50075">
    <property type="entry name" value="CARRIER"/>
    <property type="match status" value="1"/>
</dbReference>
<dbReference type="Pfam" id="PF00550">
    <property type="entry name" value="PP-binding"/>
    <property type="match status" value="1"/>
</dbReference>
<dbReference type="Gene3D" id="3.40.50.1110">
    <property type="entry name" value="SGNH hydrolase"/>
    <property type="match status" value="1"/>
</dbReference>
<name>A0A1V4SPY0_RUMHU</name>
<dbReference type="PROSITE" id="PS51186">
    <property type="entry name" value="GNAT"/>
    <property type="match status" value="1"/>
</dbReference>
<evidence type="ECO:0000313" key="5">
    <source>
        <dbReference type="EMBL" id="OPX45904.1"/>
    </source>
</evidence>
<dbReference type="InterPro" id="IPR036736">
    <property type="entry name" value="ACP-like_sf"/>
</dbReference>
<dbReference type="InterPro" id="IPR000182">
    <property type="entry name" value="GNAT_dom"/>
</dbReference>
<evidence type="ECO:0000313" key="6">
    <source>
        <dbReference type="Proteomes" id="UP000191554"/>
    </source>
</evidence>
<dbReference type="Gene3D" id="3.40.50.1000">
    <property type="entry name" value="HAD superfamily/HAD-like"/>
    <property type="match status" value="1"/>
</dbReference>
<dbReference type="InterPro" id="IPR010033">
    <property type="entry name" value="HAD_SF_ppase_IIIC"/>
</dbReference>
<dbReference type="Proteomes" id="UP000191554">
    <property type="component" value="Unassembled WGS sequence"/>
</dbReference>
<dbReference type="InterPro" id="IPR006162">
    <property type="entry name" value="Ppantetheine_attach_site"/>
</dbReference>
<evidence type="ECO:0000256" key="1">
    <source>
        <dbReference type="ARBA" id="ARBA00022450"/>
    </source>
</evidence>
<dbReference type="SUPFAM" id="SSF47336">
    <property type="entry name" value="ACP-like"/>
    <property type="match status" value="1"/>
</dbReference>
<protein>
    <submittedName>
        <fullName evidence="5">Phosphopantetheine attachment site</fullName>
    </submittedName>
</protein>
<dbReference type="NCBIfam" id="TIGR01681">
    <property type="entry name" value="HAD-SF-IIIC"/>
    <property type="match status" value="1"/>
</dbReference>
<keyword evidence="2" id="KW-0597">Phosphoprotein</keyword>
<dbReference type="InterPro" id="IPR016181">
    <property type="entry name" value="Acyl_CoA_acyltransferase"/>
</dbReference>
<dbReference type="EMBL" id="MZGX01000002">
    <property type="protein sequence ID" value="OPX45904.1"/>
    <property type="molecule type" value="Genomic_DNA"/>
</dbReference>
<dbReference type="InterPro" id="IPR009081">
    <property type="entry name" value="PP-bd_ACP"/>
</dbReference>
<reference evidence="5 6" key="1">
    <citation type="submission" date="2017-03" db="EMBL/GenBank/DDBJ databases">
        <title>Genome sequence of Clostridium hungatei DSM 14427.</title>
        <authorList>
            <person name="Poehlein A."/>
            <person name="Daniel R."/>
        </authorList>
    </citation>
    <scope>NUCLEOTIDE SEQUENCE [LARGE SCALE GENOMIC DNA]</scope>
    <source>
        <strain evidence="5 6">DSM 14427</strain>
    </source>
</reference>
<dbReference type="InterPro" id="IPR036514">
    <property type="entry name" value="SGNH_hydro_sf"/>
</dbReference>
<organism evidence="5 6">
    <name type="scientific">Ruminiclostridium hungatei</name>
    <name type="common">Clostridium hungatei</name>
    <dbReference type="NCBI Taxonomy" id="48256"/>
    <lineage>
        <taxon>Bacteria</taxon>
        <taxon>Bacillati</taxon>
        <taxon>Bacillota</taxon>
        <taxon>Clostridia</taxon>
        <taxon>Eubacteriales</taxon>
        <taxon>Oscillospiraceae</taxon>
        <taxon>Ruminiclostridium</taxon>
    </lineage>
</organism>
<evidence type="ECO:0000259" key="3">
    <source>
        <dbReference type="PROSITE" id="PS50075"/>
    </source>
</evidence>
<keyword evidence="6" id="KW-1185">Reference proteome</keyword>
<dbReference type="NCBIfam" id="TIGR01686">
    <property type="entry name" value="FkbH"/>
    <property type="match status" value="1"/>
</dbReference>
<accession>A0A1V4SPY0</accession>
<feature type="domain" description="N-acetyltransferase" evidence="4">
    <location>
        <begin position="400"/>
        <end position="551"/>
    </location>
</feature>
<dbReference type="InterPro" id="IPR010037">
    <property type="entry name" value="FkbH_domain"/>
</dbReference>
<dbReference type="AlphaFoldDB" id="A0A1V4SPY0"/>
<comment type="caution">
    <text evidence="5">The sequence shown here is derived from an EMBL/GenBank/DDBJ whole genome shotgun (WGS) entry which is preliminary data.</text>
</comment>
<feature type="domain" description="Carrier" evidence="3">
    <location>
        <begin position="652"/>
        <end position="730"/>
    </location>
</feature>
<dbReference type="STRING" id="48256.CLHUN_03770"/>
<dbReference type="Gene3D" id="1.10.1200.10">
    <property type="entry name" value="ACP-like"/>
    <property type="match status" value="1"/>
</dbReference>
<proteinExistence type="predicted"/>
<evidence type="ECO:0000256" key="2">
    <source>
        <dbReference type="ARBA" id="ARBA00022553"/>
    </source>
</evidence>
<dbReference type="InterPro" id="IPR023214">
    <property type="entry name" value="HAD_sf"/>
</dbReference>
<dbReference type="InterPro" id="IPR036412">
    <property type="entry name" value="HAD-like_sf"/>
</dbReference>
<evidence type="ECO:0000259" key="4">
    <source>
        <dbReference type="PROSITE" id="PS51186"/>
    </source>
</evidence>
<dbReference type="RefSeq" id="WP_080062869.1">
    <property type="nucleotide sequence ID" value="NZ_MZGX01000002.1"/>
</dbReference>
<keyword evidence="1" id="KW-0596">Phosphopantetheine</keyword>
<dbReference type="SUPFAM" id="SSF55729">
    <property type="entry name" value="Acyl-CoA N-acyltransferases (Nat)"/>
    <property type="match status" value="1"/>
</dbReference>